<keyword evidence="2" id="KW-1185">Reference proteome</keyword>
<evidence type="ECO:0008006" key="3">
    <source>
        <dbReference type="Google" id="ProtNLM"/>
    </source>
</evidence>
<name>A0A1J4J6B9_9EUKA</name>
<evidence type="ECO:0000313" key="2">
    <source>
        <dbReference type="Proteomes" id="UP000179807"/>
    </source>
</evidence>
<comment type="caution">
    <text evidence="1">The sequence shown here is derived from an EMBL/GenBank/DDBJ whole genome shotgun (WGS) entry which is preliminary data.</text>
</comment>
<accession>A0A1J4J6B9</accession>
<dbReference type="AlphaFoldDB" id="A0A1J4J6B9"/>
<evidence type="ECO:0000313" key="1">
    <source>
        <dbReference type="EMBL" id="OHS92716.1"/>
    </source>
</evidence>
<dbReference type="Proteomes" id="UP000179807">
    <property type="component" value="Unassembled WGS sequence"/>
</dbReference>
<dbReference type="VEuPathDB" id="TrichDB:TRFO_40959"/>
<organism evidence="1 2">
    <name type="scientific">Tritrichomonas foetus</name>
    <dbReference type="NCBI Taxonomy" id="1144522"/>
    <lineage>
        <taxon>Eukaryota</taxon>
        <taxon>Metamonada</taxon>
        <taxon>Parabasalia</taxon>
        <taxon>Tritrichomonadida</taxon>
        <taxon>Tritrichomonadidae</taxon>
        <taxon>Tritrichomonas</taxon>
    </lineage>
</organism>
<reference evidence="1" key="1">
    <citation type="submission" date="2016-10" db="EMBL/GenBank/DDBJ databases">
        <authorList>
            <person name="Benchimol M."/>
            <person name="Almeida L.G."/>
            <person name="Vasconcelos A.T."/>
            <person name="Perreira-Neves A."/>
            <person name="Rosa I.A."/>
            <person name="Tasca T."/>
            <person name="Bogo M.R."/>
            <person name="de Souza W."/>
        </authorList>
    </citation>
    <scope>NUCLEOTIDE SEQUENCE [LARGE SCALE GENOMIC DNA]</scope>
    <source>
        <strain evidence="1">K</strain>
    </source>
</reference>
<proteinExistence type="predicted"/>
<protein>
    <recommendedName>
        <fullName evidence="3">Ribosomal protein S7 domain-containing protein</fullName>
    </recommendedName>
</protein>
<dbReference type="GeneID" id="94848205"/>
<gene>
    <name evidence="1" type="ORF">TRFO_40959</name>
</gene>
<dbReference type="EMBL" id="MLAK01001474">
    <property type="protein sequence ID" value="OHS92716.1"/>
    <property type="molecule type" value="Genomic_DNA"/>
</dbReference>
<dbReference type="RefSeq" id="XP_068345853.1">
    <property type="nucleotide sequence ID" value="XM_068513501.1"/>
</dbReference>
<sequence length="170" mass="19968">MILSKRQKKYFPLETNQELIKKIIPKISPKGNQKKKSILLLSNLQNPKKNDYKPFLNIILTKKRDTTRKSSISIKKKVFQRAIYFNINEKNSFLLPTLFKLIKKTLIENQLHGYPQKKGDEFNSVAKTSKKNAVDLAIIIVFLKKTDKSRKETLIYTKKLFKRFETVCHP</sequence>